<keyword evidence="3" id="KW-1185">Reference proteome</keyword>
<dbReference type="Pfam" id="PF16254">
    <property type="entry name" value="DUF4910"/>
    <property type="match status" value="1"/>
</dbReference>
<dbReference type="STRING" id="84029.CROST_16340"/>
<keyword evidence="2" id="KW-0645">Protease</keyword>
<gene>
    <name evidence="2" type="ORF">CROST_020350</name>
</gene>
<proteinExistence type="predicted"/>
<dbReference type="CDD" id="cd05644">
    <property type="entry name" value="M28_like"/>
    <property type="match status" value="1"/>
</dbReference>
<dbReference type="Gene3D" id="1.10.10.10">
    <property type="entry name" value="Winged helix-like DNA-binding domain superfamily/Winged helix DNA-binding domain"/>
    <property type="match status" value="1"/>
</dbReference>
<evidence type="ECO:0000256" key="1">
    <source>
        <dbReference type="PIRSR" id="PIRSR015244-50"/>
    </source>
</evidence>
<dbReference type="Gene3D" id="3.40.630.10">
    <property type="entry name" value="Zn peptidases"/>
    <property type="match status" value="1"/>
</dbReference>
<keyword evidence="1" id="KW-0862">Zinc</keyword>
<dbReference type="InterPro" id="IPR032589">
    <property type="entry name" value="DUF4910"/>
</dbReference>
<dbReference type="Proteomes" id="UP000190951">
    <property type="component" value="Chromosome"/>
</dbReference>
<keyword evidence="1" id="KW-0479">Metal-binding</keyword>
<name>A0A1S8LVQ6_9CLOT</name>
<keyword evidence="2" id="KW-0378">Hydrolase</keyword>
<evidence type="ECO:0000313" key="2">
    <source>
        <dbReference type="EMBL" id="URZ11318.1"/>
    </source>
</evidence>
<dbReference type="GO" id="GO:0004177">
    <property type="term" value="F:aminopeptidase activity"/>
    <property type="evidence" value="ECO:0007669"/>
    <property type="project" value="UniProtKB-KW"/>
</dbReference>
<evidence type="ECO:0000313" key="3">
    <source>
        <dbReference type="Proteomes" id="UP000190951"/>
    </source>
</evidence>
<keyword evidence="2" id="KW-0031">Aminopeptidase</keyword>
<dbReference type="InterPro" id="IPR012353">
    <property type="entry name" value="UCP015244"/>
</dbReference>
<dbReference type="AlphaFoldDB" id="A0A1S8LVQ6"/>
<feature type="binding site" evidence="1">
    <location>
        <position position="195"/>
    </location>
    <ligand>
        <name>Zn(2+)</name>
        <dbReference type="ChEBI" id="CHEBI:29105"/>
    </ligand>
</feature>
<protein>
    <submittedName>
        <fullName evidence="2">Polysaccharide biosynthesis protein with aminopeptidase-like domain protein</fullName>
    </submittedName>
</protein>
<feature type="binding site" evidence="1">
    <location>
        <position position="324"/>
    </location>
    <ligand>
        <name>Zn(2+)</name>
        <dbReference type="ChEBI" id="CHEBI:29105"/>
    </ligand>
</feature>
<organism evidence="2 3">
    <name type="scientific">Clostridium felsineum</name>
    <dbReference type="NCBI Taxonomy" id="36839"/>
    <lineage>
        <taxon>Bacteria</taxon>
        <taxon>Bacillati</taxon>
        <taxon>Bacillota</taxon>
        <taxon>Clostridia</taxon>
        <taxon>Eubacteriales</taxon>
        <taxon>Clostridiaceae</taxon>
        <taxon>Clostridium</taxon>
    </lineage>
</organism>
<dbReference type="PIRSF" id="PIRSF015244">
    <property type="entry name" value="UCP015244"/>
    <property type="match status" value="1"/>
</dbReference>
<dbReference type="Pfam" id="PF09940">
    <property type="entry name" value="DUF2172"/>
    <property type="match status" value="1"/>
</dbReference>
<dbReference type="GO" id="GO:0046872">
    <property type="term" value="F:metal ion binding"/>
    <property type="evidence" value="ECO:0007669"/>
    <property type="project" value="UniProtKB-KW"/>
</dbReference>
<dbReference type="InterPro" id="IPR036388">
    <property type="entry name" value="WH-like_DNA-bd_sf"/>
</dbReference>
<reference evidence="2 3" key="1">
    <citation type="submission" date="2022-04" db="EMBL/GenBank/DDBJ databases">
        <title>Genome sequence of C. roseum typestrain.</title>
        <authorList>
            <person name="Poehlein A."/>
            <person name="Schoch T."/>
            <person name="Duerre P."/>
            <person name="Daniel R."/>
        </authorList>
    </citation>
    <scope>NUCLEOTIDE SEQUENCE [LARGE SCALE GENOMIC DNA]</scope>
    <source>
        <strain evidence="2 3">DSM 7320</strain>
    </source>
</reference>
<dbReference type="KEGG" id="crw:CROST_020350"/>
<comment type="cofactor">
    <cofactor evidence="1">
        <name>Zn(2+)</name>
        <dbReference type="ChEBI" id="CHEBI:29105"/>
    </cofactor>
    <text evidence="1">Binds 1 zinc ion per subunit.</text>
</comment>
<dbReference type="InterPro" id="IPR032622">
    <property type="entry name" value="UCP01524_HTH"/>
</dbReference>
<dbReference type="Pfam" id="PF16221">
    <property type="entry name" value="HTH_47"/>
    <property type="match status" value="1"/>
</dbReference>
<dbReference type="Gene3D" id="3.50.30.90">
    <property type="match status" value="1"/>
</dbReference>
<feature type="binding site" evidence="1">
    <location>
        <position position="189"/>
    </location>
    <ligand>
        <name>Zn(2+)</name>
        <dbReference type="ChEBI" id="CHEBI:29105"/>
    </ligand>
</feature>
<dbReference type="EMBL" id="CP096983">
    <property type="protein sequence ID" value="URZ11318.1"/>
    <property type="molecule type" value="Genomic_DNA"/>
</dbReference>
<dbReference type="InterPro" id="IPR032610">
    <property type="entry name" value="DUF2172"/>
</dbReference>
<sequence>MEEINEFIKNSNEVGKKIFAFIEELFPICRSITGNGVRETMGMIKNHIPLELHEVKSGTKVFDWTIPKEWNIKDAYIKNSKGERVVDFKENNLHVMNYSVPVHKSMTLEELKPYLHTIKDHKDRIPYLTSYYSENWGFCMSENKFEELIEDKYEVVIDSSLEDGSLTYGEYYIKGELEDEILFSTYTCHPSMCNDNLSGVALITFIAEALSKIKTRYSYRFLFAPETIGSITWLSRNEDKLKNIKMGLVATCVGDGGMKNYKRTKFHDAQIDRIVEKVLMHCNDKYFIADFFPWGSDERQFASPGINLPVGSLMRSCYGFNGYHTSADNLSYMSIEGLSDSYKTYLEVIYTIENNKTYLNLNPKCEPQLGKRGVYRMIGGGSDYPFDEFAMFWVLNMSDGKHSLLDIAYKSNMDFKRIKYAADTLYKVGLLKMV</sequence>
<dbReference type="RefSeq" id="WP_077835009.1">
    <property type="nucleotide sequence ID" value="NZ_CP096983.1"/>
</dbReference>
<accession>A0A1S8LVQ6</accession>
<dbReference type="SUPFAM" id="SSF53187">
    <property type="entry name" value="Zn-dependent exopeptidases"/>
    <property type="match status" value="1"/>
</dbReference>